<accession>A0A3Q7QT78</accession>
<evidence type="ECO:0000313" key="3">
    <source>
        <dbReference type="RefSeq" id="XP_025749820.1"/>
    </source>
</evidence>
<reference key="1">
    <citation type="submission" date="2019-01" db="UniProtKB">
        <authorList>
            <consortium name="RefSeq"/>
        </authorList>
    </citation>
    <scope>IDENTIFICATION</scope>
</reference>
<evidence type="ECO:0000256" key="1">
    <source>
        <dbReference type="SAM" id="MobiDB-lite"/>
    </source>
</evidence>
<organism evidence="2 3">
    <name type="scientific">Callorhinus ursinus</name>
    <name type="common">Northern fur seal</name>
    <dbReference type="NCBI Taxonomy" id="34884"/>
    <lineage>
        <taxon>Eukaryota</taxon>
        <taxon>Metazoa</taxon>
        <taxon>Chordata</taxon>
        <taxon>Craniata</taxon>
        <taxon>Vertebrata</taxon>
        <taxon>Euteleostomi</taxon>
        <taxon>Mammalia</taxon>
        <taxon>Eutheria</taxon>
        <taxon>Laurasiatheria</taxon>
        <taxon>Carnivora</taxon>
        <taxon>Caniformia</taxon>
        <taxon>Pinnipedia</taxon>
        <taxon>Otariidae</taxon>
        <taxon>Callorhinus</taxon>
    </lineage>
</organism>
<feature type="region of interest" description="Disordered" evidence="1">
    <location>
        <begin position="114"/>
        <end position="184"/>
    </location>
</feature>
<protein>
    <submittedName>
        <fullName evidence="3">Uncharacterized protein LOC112840607 isoform X3</fullName>
    </submittedName>
</protein>
<dbReference type="GeneID" id="112840607"/>
<sequence length="225" mass="24372">MAQVPALGQSRLCSATPSAEKPTLPQDVPSTLVHRSPERSTQDRRTDSDFPSGYLFHALQTTLWTFSLLFKSPPGEGGKKNPEEIRVNWKEKKKKIQKGVHSGEKAQTLPTFKRQQGFQEGAGRPLPTQTWPETRHPSHTAPLSGRRDFNSTTGRPPSWSWANTEPQTRPRRSPAETPRALCGFSEPGSLPGGVGTLGCCGPAGLQAPGLGAWARAVFVNNLGGS</sequence>
<dbReference type="RefSeq" id="XP_025749820.1">
    <property type="nucleotide sequence ID" value="XM_025894035.1"/>
</dbReference>
<name>A0A3Q7QT78_CALUR</name>
<feature type="compositionally biased region" description="Basic and acidic residues" evidence="1">
    <location>
        <begin position="35"/>
        <end position="48"/>
    </location>
</feature>
<proteinExistence type="predicted"/>
<feature type="compositionally biased region" description="Polar residues" evidence="1">
    <location>
        <begin position="150"/>
        <end position="167"/>
    </location>
</feature>
<dbReference type="Proteomes" id="UP000286641">
    <property type="component" value="Unplaced"/>
</dbReference>
<gene>
    <name evidence="3" type="primary">LOC112840607</name>
</gene>
<keyword evidence="2" id="KW-1185">Reference proteome</keyword>
<feature type="region of interest" description="Disordered" evidence="1">
    <location>
        <begin position="1"/>
        <end position="50"/>
    </location>
</feature>
<dbReference type="AlphaFoldDB" id="A0A3Q7QT78"/>
<reference evidence="3" key="2">
    <citation type="submission" date="2025-08" db="UniProtKB">
        <authorList>
            <consortium name="RefSeq"/>
        </authorList>
    </citation>
    <scope>IDENTIFICATION</scope>
    <source>
        <tissue evidence="3">Blood</tissue>
    </source>
</reference>
<evidence type="ECO:0000313" key="2">
    <source>
        <dbReference type="Proteomes" id="UP000286641"/>
    </source>
</evidence>